<dbReference type="InterPro" id="IPR011576">
    <property type="entry name" value="Pyridox_Oxase_N"/>
</dbReference>
<dbReference type="PANTHER" id="PTHR42815">
    <property type="entry name" value="FAD-BINDING, PUTATIVE (AFU_ORTHOLOGUE AFUA_6G07600)-RELATED"/>
    <property type="match status" value="1"/>
</dbReference>
<accession>A0ABW0YY95</accession>
<sequence>MSTEDSGRVAVATVAAGALPGPAAGTPSEPVAVPTIAPMAAPAPGARQGAEGDGPAHALADGAHVLPESVQDLPGSAGEHRLQERLGTAARARRFYGEQVLDHVNARMREFIGRQEMFFLATADAGGSCDSTFRAGPPGFLQVLDERTLAYPDYRGNGVLASMGNIEENPHVGILLVDFFQDRVGLHVNGRAHVVDDVVMRAQYPWLPVDPVPGRRALVWVEIEVEEAYIHCAKHIPHLRKVPRRPREEGRAWGTDDVRRKGGDFFGAAAEKARREAASRACG</sequence>
<keyword evidence="3" id="KW-1185">Reference proteome</keyword>
<evidence type="ECO:0000313" key="3">
    <source>
        <dbReference type="Proteomes" id="UP001596083"/>
    </source>
</evidence>
<dbReference type="Pfam" id="PF01243">
    <property type="entry name" value="PNPOx_N"/>
    <property type="match status" value="1"/>
</dbReference>
<name>A0ABW0YY95_9ACTN</name>
<evidence type="ECO:0000259" key="1">
    <source>
        <dbReference type="Pfam" id="PF01243"/>
    </source>
</evidence>
<dbReference type="Proteomes" id="UP001596083">
    <property type="component" value="Unassembled WGS sequence"/>
</dbReference>
<organism evidence="2 3">
    <name type="scientific">Streptomyces gamaensis</name>
    <dbReference type="NCBI Taxonomy" id="1763542"/>
    <lineage>
        <taxon>Bacteria</taxon>
        <taxon>Bacillati</taxon>
        <taxon>Actinomycetota</taxon>
        <taxon>Actinomycetes</taxon>
        <taxon>Kitasatosporales</taxon>
        <taxon>Streptomycetaceae</taxon>
        <taxon>Streptomyces</taxon>
    </lineage>
</organism>
<feature type="domain" description="Pyridoxamine 5'-phosphate oxidase N-terminal" evidence="1">
    <location>
        <begin position="106"/>
        <end position="224"/>
    </location>
</feature>
<reference evidence="3" key="1">
    <citation type="journal article" date="2019" name="Int. J. Syst. Evol. Microbiol.">
        <title>The Global Catalogue of Microorganisms (GCM) 10K type strain sequencing project: providing services to taxonomists for standard genome sequencing and annotation.</title>
        <authorList>
            <consortium name="The Broad Institute Genomics Platform"/>
            <consortium name="The Broad Institute Genome Sequencing Center for Infectious Disease"/>
            <person name="Wu L."/>
            <person name="Ma J."/>
        </authorList>
    </citation>
    <scope>NUCLEOTIDE SEQUENCE [LARGE SCALE GENOMIC DNA]</scope>
    <source>
        <strain evidence="3">CGMCC 4.7304</strain>
    </source>
</reference>
<dbReference type="EMBL" id="JBHSPB010000003">
    <property type="protein sequence ID" value="MFC5719793.1"/>
    <property type="molecule type" value="Genomic_DNA"/>
</dbReference>
<dbReference type="RefSeq" id="WP_390314888.1">
    <property type="nucleotide sequence ID" value="NZ_JBHSPB010000003.1"/>
</dbReference>
<dbReference type="InterPro" id="IPR012349">
    <property type="entry name" value="Split_barrel_FMN-bd"/>
</dbReference>
<dbReference type="PANTHER" id="PTHR42815:SF2">
    <property type="entry name" value="FAD-BINDING, PUTATIVE (AFU_ORTHOLOGUE AFUA_6G07600)-RELATED"/>
    <property type="match status" value="1"/>
</dbReference>
<protein>
    <submittedName>
        <fullName evidence="2">Pyridoxamine 5'-phosphate oxidase family protein</fullName>
    </submittedName>
</protein>
<proteinExistence type="predicted"/>
<dbReference type="SUPFAM" id="SSF50475">
    <property type="entry name" value="FMN-binding split barrel"/>
    <property type="match status" value="1"/>
</dbReference>
<comment type="caution">
    <text evidence="2">The sequence shown here is derived from an EMBL/GenBank/DDBJ whole genome shotgun (WGS) entry which is preliminary data.</text>
</comment>
<dbReference type="Gene3D" id="2.30.110.10">
    <property type="entry name" value="Electron Transport, Fmn-binding Protein, Chain A"/>
    <property type="match status" value="1"/>
</dbReference>
<gene>
    <name evidence="2" type="ORF">ACFP1Z_06315</name>
</gene>
<evidence type="ECO:0000313" key="2">
    <source>
        <dbReference type="EMBL" id="MFC5719793.1"/>
    </source>
</evidence>